<feature type="region of interest" description="Disordered" evidence="1">
    <location>
        <begin position="156"/>
        <end position="178"/>
    </location>
</feature>
<dbReference type="EMBL" id="OZ020097">
    <property type="protein sequence ID" value="CAK9268164.1"/>
    <property type="molecule type" value="Genomic_DNA"/>
</dbReference>
<accession>A0ABP0WMV3</accession>
<feature type="region of interest" description="Disordered" evidence="1">
    <location>
        <begin position="108"/>
        <end position="138"/>
    </location>
</feature>
<proteinExistence type="predicted"/>
<evidence type="ECO:0000256" key="1">
    <source>
        <dbReference type="SAM" id="MobiDB-lite"/>
    </source>
</evidence>
<organism evidence="2 3">
    <name type="scientific">Sphagnum jensenii</name>
    <dbReference type="NCBI Taxonomy" id="128206"/>
    <lineage>
        <taxon>Eukaryota</taxon>
        <taxon>Viridiplantae</taxon>
        <taxon>Streptophyta</taxon>
        <taxon>Embryophyta</taxon>
        <taxon>Bryophyta</taxon>
        <taxon>Sphagnophytina</taxon>
        <taxon>Sphagnopsida</taxon>
        <taxon>Sphagnales</taxon>
        <taxon>Sphagnaceae</taxon>
        <taxon>Sphagnum</taxon>
    </lineage>
</organism>
<gene>
    <name evidence="2" type="ORF">CSSPJE1EN1_LOCUS13642</name>
</gene>
<feature type="compositionally biased region" description="Low complexity" evidence="1">
    <location>
        <begin position="108"/>
        <end position="131"/>
    </location>
</feature>
<keyword evidence="3" id="KW-1185">Reference proteome</keyword>
<protein>
    <submittedName>
        <fullName evidence="2">Uncharacterized protein</fullName>
    </submittedName>
</protein>
<dbReference type="Proteomes" id="UP001497444">
    <property type="component" value="Chromosome 2"/>
</dbReference>
<sequence>MPSQYCRALVQGRKCSFAGAEDPTAMARSGIAAMRVPPLVPLPSSSNSNGGGFSASFTTSASRFSSNVKNRECCFVACTFVVARSRGGISKFSGFGKYLRHLQRQQQQLSRATVSDESSSDSTSASPVATSPDEKEDLTAKLAAAEAEAEALRKELAARRGSRDATDLSKLKPMTPEKRIDGTGYRETIFSGPGNTTGTPEQQPNKWGLSEAELFLSKGAPTEGRIFGEQAAEPTTDAIVTRRLLISVGITILAVGLAFLKFPTGRPSKPLFLYLVSILRLQQQLKSLEASPSDIEMVRTQLERAGTPVEIRDNFLSAAAWLDGHEAERASALAYRIFEYLDQADYSKYFESYGKPTSAQQMEFLKFSVQSVKAAREKVDEFLTLVPRESLDAAAAQFAR</sequence>
<evidence type="ECO:0000313" key="3">
    <source>
        <dbReference type="Proteomes" id="UP001497444"/>
    </source>
</evidence>
<reference evidence="2 3" key="1">
    <citation type="submission" date="2024-02" db="EMBL/GenBank/DDBJ databases">
        <authorList>
            <consortium name="ELIXIR-Norway"/>
            <consortium name="Elixir Norway"/>
        </authorList>
    </citation>
    <scope>NUCLEOTIDE SEQUENCE [LARGE SCALE GENOMIC DNA]</scope>
</reference>
<name>A0ABP0WMV3_9BRYO</name>
<evidence type="ECO:0000313" key="2">
    <source>
        <dbReference type="EMBL" id="CAK9268164.1"/>
    </source>
</evidence>